<dbReference type="GeneID" id="107273160"/>
<dbReference type="KEGG" id="ccin:107273160"/>
<reference evidence="5" key="1">
    <citation type="submission" date="2025-08" db="UniProtKB">
        <authorList>
            <consortium name="RefSeq"/>
        </authorList>
    </citation>
    <scope>IDENTIFICATION</scope>
</reference>
<feature type="compositionally biased region" description="Basic and acidic residues" evidence="2">
    <location>
        <begin position="980"/>
        <end position="1007"/>
    </location>
</feature>
<feature type="binding site" evidence="1">
    <location>
        <position position="53"/>
    </location>
    <ligand>
        <name>Zn(2+)</name>
        <dbReference type="ChEBI" id="CHEBI:29105"/>
    </ligand>
</feature>
<feature type="region of interest" description="Disordered" evidence="2">
    <location>
        <begin position="454"/>
        <end position="485"/>
    </location>
</feature>
<accession>A0AAJ7CBF7</accession>
<dbReference type="GO" id="GO:0008270">
    <property type="term" value="F:zinc ion binding"/>
    <property type="evidence" value="ECO:0007669"/>
    <property type="project" value="UniProtKB-UniRule"/>
</dbReference>
<keyword evidence="1" id="KW-0862">Zinc</keyword>
<feature type="compositionally biased region" description="Basic and acidic residues" evidence="2">
    <location>
        <begin position="1039"/>
        <end position="1055"/>
    </location>
</feature>
<dbReference type="SMART" id="SM00868">
    <property type="entry name" value="zf-AD"/>
    <property type="match status" value="2"/>
</dbReference>
<evidence type="ECO:0000313" key="5">
    <source>
        <dbReference type="RefSeq" id="XP_015606548.1"/>
    </source>
</evidence>
<evidence type="ECO:0000313" key="4">
    <source>
        <dbReference type="Proteomes" id="UP000694920"/>
    </source>
</evidence>
<feature type="region of interest" description="Disordered" evidence="2">
    <location>
        <begin position="804"/>
        <end position="828"/>
    </location>
</feature>
<dbReference type="AlphaFoldDB" id="A0AAJ7CBF7"/>
<sequence>MSDVHCRLCASDEGVFLDIFAEGNKTYSHKLEKCLSLKVEKSDAFSTNLCHKCAFELNQCNKFVQKYKQARHTLAWSKPTQQKNRCSLCAQTSKTAQLFQLANDEQSVDKSAKKIYECFEQDPPKIHVCNLLICLQCRYNLDILSDLKALSLKSVEKLKRISANKLSLSALSKTSTFVVSRKTTSIIRDKIDVIEISDTEADSSSMKPKTRRTQSKRATNGNIIKTRAKKPNRMCGQCHNTIKSGVDMYRFHSTGVTVCKFCWSTMDPSKTSPNKKRAQGSLEKKKTKLCSVFLTDVMGDASLRDNRGYKIEKDEEGNTTFILMDDSSEEDNSTVKIKKEVKESVPRQLKMRGRKSRSDIDDSSVKSKPIKKLKSDGESSKQTFNPRVRRSLRQKTIKIEEVDDIDSDTIVSKKRNARKVQTQPEKKKKPTKRTSFSDDDLQIIGSRVTRTSLRARKSDVSQSELSASISGSSSGECGSPRRKRKKAVDVIPMTELFEKNVADVVKLNTRSSSISSKESSPSDFKSLEKSLKLSTSSKKSSQKKNKFMKKTIEKLKKDKEEYVCTICNVGYKNKLIGMTHELSHLKQPEVTLCRIRPTSNSDKMKVTATTESTKSNVNNDVSLEEQSHDISSTSDALREKVNRETAQSGSDVISLKQKEDSSKYKRVDGEGVAESKDQVSTEEKSAEVELPKEKEVTSEQEKELEKSKDETTQKNGKKRKLCSVVDSINNADEKVEENNKEALKSIEEECKTGKAESVDVEQEKEISEDALKLSVEAKESSLDPEPISQAEVIADVNESRHEVKKNLSESLKTTTKVTPTENVKSTTSNDISVVEDVVEADIQTEVCPTIKELSSKDAPKEAVEADEKENVEKGIEEKEKVSETAPTLSNLNDSITKVPESKELTDDKPEKNTEEDKHVEEEDDDEEIITSIYVADDESPQLEEDEKEDQQKEENNKEASEDIHEAKSKENGNIVLLDTSVKEDSNTNEDTNKESVKLEEVLTKMFEEETPVTRNQDNTQTSKLIDQREEGVPETLENISKEICKESHENEKDGSKNSSIRSSDLDFLKGECLEKKKKIQEEYIA</sequence>
<protein>
    <submittedName>
        <fullName evidence="5">Glutamic acid-rich protein isoform X1</fullName>
    </submittedName>
</protein>
<feature type="binding site" evidence="1">
    <location>
        <position position="50"/>
    </location>
    <ligand>
        <name>Zn(2+)</name>
        <dbReference type="ChEBI" id="CHEBI:29105"/>
    </ligand>
</feature>
<evidence type="ECO:0000256" key="1">
    <source>
        <dbReference type="PROSITE-ProRule" id="PRU01263"/>
    </source>
</evidence>
<evidence type="ECO:0000259" key="3">
    <source>
        <dbReference type="PROSITE" id="PS51915"/>
    </source>
</evidence>
<feature type="region of interest" description="Disordered" evidence="2">
    <location>
        <begin position="510"/>
        <end position="546"/>
    </location>
</feature>
<dbReference type="Proteomes" id="UP000694920">
    <property type="component" value="Unplaced"/>
</dbReference>
<feature type="compositionally biased region" description="Basic and acidic residues" evidence="2">
    <location>
        <begin position="656"/>
        <end position="712"/>
    </location>
</feature>
<gene>
    <name evidence="5" type="primary">LOC107273160</name>
</gene>
<keyword evidence="1" id="KW-0863">Zinc-finger</keyword>
<dbReference type="PROSITE" id="PS00028">
    <property type="entry name" value="ZINC_FINGER_C2H2_1"/>
    <property type="match status" value="1"/>
</dbReference>
<feature type="compositionally biased region" description="Basic and acidic residues" evidence="2">
    <location>
        <begin position="949"/>
        <end position="970"/>
    </location>
</feature>
<feature type="compositionally biased region" description="Polar residues" evidence="2">
    <location>
        <begin position="1012"/>
        <end position="1024"/>
    </location>
</feature>
<feature type="compositionally biased region" description="Basic and acidic residues" evidence="2">
    <location>
        <begin position="853"/>
        <end position="882"/>
    </location>
</feature>
<dbReference type="GO" id="GO:0005634">
    <property type="term" value="C:nucleus"/>
    <property type="evidence" value="ECO:0007669"/>
    <property type="project" value="InterPro"/>
</dbReference>
<feature type="compositionally biased region" description="Polar residues" evidence="2">
    <location>
        <begin position="808"/>
        <end position="828"/>
    </location>
</feature>
<dbReference type="Gene3D" id="3.40.1800.20">
    <property type="match status" value="1"/>
</dbReference>
<evidence type="ECO:0000256" key="2">
    <source>
        <dbReference type="SAM" id="MobiDB-lite"/>
    </source>
</evidence>
<keyword evidence="4" id="KW-1185">Reference proteome</keyword>
<feature type="binding site" evidence="1">
    <location>
        <position position="6"/>
    </location>
    <ligand>
        <name>Zn(2+)</name>
        <dbReference type="ChEBI" id="CHEBI:29105"/>
    </ligand>
</feature>
<feature type="compositionally biased region" description="Basic and acidic residues" evidence="2">
    <location>
        <begin position="356"/>
        <end position="365"/>
    </location>
</feature>
<feature type="domain" description="ZAD" evidence="3">
    <location>
        <begin position="4"/>
        <end position="77"/>
    </location>
</feature>
<feature type="region of interest" description="Disordered" evidence="2">
    <location>
        <begin position="341"/>
        <end position="391"/>
    </location>
</feature>
<dbReference type="InterPro" id="IPR012934">
    <property type="entry name" value="Znf_AD"/>
</dbReference>
<dbReference type="RefSeq" id="XP_015606548.1">
    <property type="nucleotide sequence ID" value="XM_015751062.2"/>
</dbReference>
<organism evidence="4 5">
    <name type="scientific">Cephus cinctus</name>
    <name type="common">Wheat stem sawfly</name>
    <dbReference type="NCBI Taxonomy" id="211228"/>
    <lineage>
        <taxon>Eukaryota</taxon>
        <taxon>Metazoa</taxon>
        <taxon>Ecdysozoa</taxon>
        <taxon>Arthropoda</taxon>
        <taxon>Hexapoda</taxon>
        <taxon>Insecta</taxon>
        <taxon>Pterygota</taxon>
        <taxon>Neoptera</taxon>
        <taxon>Endopterygota</taxon>
        <taxon>Hymenoptera</taxon>
        <taxon>Cephoidea</taxon>
        <taxon>Cephidae</taxon>
        <taxon>Cephus</taxon>
    </lineage>
</organism>
<feature type="compositionally biased region" description="Polar residues" evidence="2">
    <location>
        <begin position="884"/>
        <end position="895"/>
    </location>
</feature>
<feature type="compositionally biased region" description="Basic and acidic residues" evidence="2">
    <location>
        <begin position="899"/>
        <end position="920"/>
    </location>
</feature>
<feature type="region of interest" description="Disordered" evidence="2">
    <location>
        <begin position="849"/>
        <end position="1062"/>
    </location>
</feature>
<proteinExistence type="predicted"/>
<feature type="binding site" evidence="1">
    <location>
        <position position="9"/>
    </location>
    <ligand>
        <name>Zn(2+)</name>
        <dbReference type="ChEBI" id="CHEBI:29105"/>
    </ligand>
</feature>
<feature type="compositionally biased region" description="Acidic residues" evidence="2">
    <location>
        <begin position="935"/>
        <end position="948"/>
    </location>
</feature>
<dbReference type="Pfam" id="PF07776">
    <property type="entry name" value="zf-AD"/>
    <property type="match status" value="1"/>
</dbReference>
<feature type="region of interest" description="Disordered" evidence="2">
    <location>
        <begin position="413"/>
        <end position="441"/>
    </location>
</feature>
<dbReference type="SUPFAM" id="SSF57716">
    <property type="entry name" value="Glucocorticoid receptor-like (DNA-binding domain)"/>
    <property type="match status" value="1"/>
</dbReference>
<name>A0AAJ7CBF7_CEPCN</name>
<feature type="compositionally biased region" description="Low complexity" evidence="2">
    <location>
        <begin position="461"/>
        <end position="478"/>
    </location>
</feature>
<feature type="compositionally biased region" description="Low complexity" evidence="2">
    <location>
        <begin position="511"/>
        <end position="524"/>
    </location>
</feature>
<dbReference type="InterPro" id="IPR013087">
    <property type="entry name" value="Znf_C2H2_type"/>
</dbReference>
<dbReference type="PROSITE" id="PS51915">
    <property type="entry name" value="ZAD"/>
    <property type="match status" value="1"/>
</dbReference>
<feature type="region of interest" description="Disordered" evidence="2">
    <location>
        <begin position="601"/>
        <end position="720"/>
    </location>
</feature>
<feature type="compositionally biased region" description="Polar residues" evidence="2">
    <location>
        <begin position="601"/>
        <end position="621"/>
    </location>
</feature>
<keyword evidence="1" id="KW-0479">Metal-binding</keyword>